<sequence>MTDLGKERKRRVVKKIWFESEKVELHLSVYLGVLPILKEYVMVFQVIKDFLEKVIKAYVACGKYMQVKLPLKSKTLQALSSIDPVVRGHSEAGTQLRQLAGIMKHLVPQESDITQEIIRYNVDSTLAQYREGDNMVMWWAHLMSTGKYPALSGVIRGAVSIFHGPMVESSFNLMGDIIDSKSANMNISTFDAIQTAKYYMKSRGMTATMMFKREEEKFGPVDRKLCQNMRAAGGRDKAQRAERLLERRRRQVEYGCSKTCGSAQNKRTAQEEEKEERLRHAAKQRNAARRRALEILQGKAKKMKKC</sequence>
<gene>
    <name evidence="2" type="ORF">AAFF_G00051410</name>
</gene>
<reference evidence="2" key="1">
    <citation type="journal article" date="2023" name="Science">
        <title>Genome structures resolve the early diversification of teleost fishes.</title>
        <authorList>
            <person name="Parey E."/>
            <person name="Louis A."/>
            <person name="Montfort J."/>
            <person name="Bouchez O."/>
            <person name="Roques C."/>
            <person name="Iampietro C."/>
            <person name="Lluch J."/>
            <person name="Castinel A."/>
            <person name="Donnadieu C."/>
            <person name="Desvignes T."/>
            <person name="Floi Bucao C."/>
            <person name="Jouanno E."/>
            <person name="Wen M."/>
            <person name="Mejri S."/>
            <person name="Dirks R."/>
            <person name="Jansen H."/>
            <person name="Henkel C."/>
            <person name="Chen W.J."/>
            <person name="Zahm M."/>
            <person name="Cabau C."/>
            <person name="Klopp C."/>
            <person name="Thompson A.W."/>
            <person name="Robinson-Rechavi M."/>
            <person name="Braasch I."/>
            <person name="Lecointre G."/>
            <person name="Bobe J."/>
            <person name="Postlethwait J.H."/>
            <person name="Berthelot C."/>
            <person name="Roest Crollius H."/>
            <person name="Guiguen Y."/>
        </authorList>
    </citation>
    <scope>NUCLEOTIDE SEQUENCE</scope>
    <source>
        <strain evidence="2">NC1722</strain>
    </source>
</reference>
<feature type="region of interest" description="Disordered" evidence="1">
    <location>
        <begin position="263"/>
        <end position="289"/>
    </location>
</feature>
<dbReference type="Proteomes" id="UP001221898">
    <property type="component" value="Unassembled WGS sequence"/>
</dbReference>
<evidence type="ECO:0000313" key="3">
    <source>
        <dbReference type="Proteomes" id="UP001221898"/>
    </source>
</evidence>
<proteinExistence type="predicted"/>
<feature type="compositionally biased region" description="Basic and acidic residues" evidence="1">
    <location>
        <begin position="268"/>
        <end position="279"/>
    </location>
</feature>
<protein>
    <recommendedName>
        <fullName evidence="4">HAT C-terminal dimerisation domain-containing protein</fullName>
    </recommendedName>
</protein>
<feature type="compositionally biased region" description="Basic residues" evidence="1">
    <location>
        <begin position="280"/>
        <end position="289"/>
    </location>
</feature>
<evidence type="ECO:0008006" key="4">
    <source>
        <dbReference type="Google" id="ProtNLM"/>
    </source>
</evidence>
<keyword evidence="3" id="KW-1185">Reference proteome</keyword>
<name>A0AAD7T4J8_9TELE</name>
<organism evidence="2 3">
    <name type="scientific">Aldrovandia affinis</name>
    <dbReference type="NCBI Taxonomy" id="143900"/>
    <lineage>
        <taxon>Eukaryota</taxon>
        <taxon>Metazoa</taxon>
        <taxon>Chordata</taxon>
        <taxon>Craniata</taxon>
        <taxon>Vertebrata</taxon>
        <taxon>Euteleostomi</taxon>
        <taxon>Actinopterygii</taxon>
        <taxon>Neopterygii</taxon>
        <taxon>Teleostei</taxon>
        <taxon>Notacanthiformes</taxon>
        <taxon>Halosauridae</taxon>
        <taxon>Aldrovandia</taxon>
    </lineage>
</organism>
<accession>A0AAD7T4J8</accession>
<dbReference type="EMBL" id="JAINUG010000013">
    <property type="protein sequence ID" value="KAJ8414271.1"/>
    <property type="molecule type" value="Genomic_DNA"/>
</dbReference>
<evidence type="ECO:0000256" key="1">
    <source>
        <dbReference type="SAM" id="MobiDB-lite"/>
    </source>
</evidence>
<evidence type="ECO:0000313" key="2">
    <source>
        <dbReference type="EMBL" id="KAJ8414271.1"/>
    </source>
</evidence>
<comment type="caution">
    <text evidence="2">The sequence shown here is derived from an EMBL/GenBank/DDBJ whole genome shotgun (WGS) entry which is preliminary data.</text>
</comment>
<dbReference type="AlphaFoldDB" id="A0AAD7T4J8"/>